<dbReference type="Proteomes" id="UP001149165">
    <property type="component" value="Unassembled WGS sequence"/>
</dbReference>
<evidence type="ECO:0000256" key="4">
    <source>
        <dbReference type="ARBA" id="ARBA00023136"/>
    </source>
</evidence>
<comment type="subcellular location">
    <subcellularLocation>
        <location evidence="1">Membrane</location>
        <topology evidence="1">Multi-pass membrane protein</topology>
    </subcellularLocation>
</comment>
<evidence type="ECO:0000313" key="6">
    <source>
        <dbReference type="EMBL" id="KAJ5106460.1"/>
    </source>
</evidence>
<feature type="transmembrane region" description="Helical" evidence="5">
    <location>
        <begin position="117"/>
        <end position="139"/>
    </location>
</feature>
<feature type="transmembrane region" description="Helical" evidence="5">
    <location>
        <begin position="151"/>
        <end position="173"/>
    </location>
</feature>
<evidence type="ECO:0000313" key="7">
    <source>
        <dbReference type="Proteomes" id="UP001149165"/>
    </source>
</evidence>
<dbReference type="PANTHER" id="PTHR31465">
    <property type="entry name" value="PROTEIN RTA1-RELATED"/>
    <property type="match status" value="1"/>
</dbReference>
<dbReference type="PANTHER" id="PTHR31465:SF35">
    <property type="entry name" value="RTA1 DOMAIN PROTEIN-RELATED"/>
    <property type="match status" value="1"/>
</dbReference>
<organism evidence="6 7">
    <name type="scientific">Penicillium angulare</name>
    <dbReference type="NCBI Taxonomy" id="116970"/>
    <lineage>
        <taxon>Eukaryota</taxon>
        <taxon>Fungi</taxon>
        <taxon>Dikarya</taxon>
        <taxon>Ascomycota</taxon>
        <taxon>Pezizomycotina</taxon>
        <taxon>Eurotiomycetes</taxon>
        <taxon>Eurotiomycetidae</taxon>
        <taxon>Eurotiales</taxon>
        <taxon>Aspergillaceae</taxon>
        <taxon>Penicillium</taxon>
    </lineage>
</organism>
<feature type="transmembrane region" description="Helical" evidence="5">
    <location>
        <begin position="41"/>
        <end position="62"/>
    </location>
</feature>
<name>A0A9W9FUP9_9EURO</name>
<keyword evidence="3 5" id="KW-1133">Transmembrane helix</keyword>
<evidence type="ECO:0008006" key="8">
    <source>
        <dbReference type="Google" id="ProtNLM"/>
    </source>
</evidence>
<sequence length="288" mass="32273">MMDFVFYYYNPSTAAAVIFLVLFGISALLHSYQLFRTRTWLMIPFLLGAYMETIGYIGRLLSAQQAPDFTQSPYIMQSLLLLIAPAFLAASIYMILGRIIRMIEAEKAALIRVSWMTKIFVAGDVLSFLMQASGAGLMVSSSSGPSLGEKVIIGGLFVQIIFFGFFTISAIIFQTRVARSPTGRSVELQKVWTSHMVTLYTTSILILIRSVVRVVEYIQGYDGFLMKHEVFIYIFDALPMLIAVLAMSYDHPSEINCILGRGEVYSENVIKTRKFVPASVLELGEERV</sequence>
<dbReference type="OrthoDB" id="3358017at2759"/>
<reference evidence="6" key="1">
    <citation type="submission" date="2022-11" db="EMBL/GenBank/DDBJ databases">
        <authorList>
            <person name="Petersen C."/>
        </authorList>
    </citation>
    <scope>NUCLEOTIDE SEQUENCE</scope>
    <source>
        <strain evidence="6">IBT 30069</strain>
    </source>
</reference>
<keyword evidence="7" id="KW-1185">Reference proteome</keyword>
<dbReference type="InterPro" id="IPR007568">
    <property type="entry name" value="RTA1"/>
</dbReference>
<accession>A0A9W9FUP9</accession>
<proteinExistence type="predicted"/>
<protein>
    <recommendedName>
        <fullName evidence="8">RTA-like protein</fullName>
    </recommendedName>
</protein>
<dbReference type="AlphaFoldDB" id="A0A9W9FUP9"/>
<evidence type="ECO:0000256" key="3">
    <source>
        <dbReference type="ARBA" id="ARBA00022989"/>
    </source>
</evidence>
<reference evidence="6" key="2">
    <citation type="journal article" date="2023" name="IMA Fungus">
        <title>Comparative genomic study of the Penicillium genus elucidates a diverse pangenome and 15 lateral gene transfer events.</title>
        <authorList>
            <person name="Petersen C."/>
            <person name="Sorensen T."/>
            <person name="Nielsen M.R."/>
            <person name="Sondergaard T.E."/>
            <person name="Sorensen J.L."/>
            <person name="Fitzpatrick D.A."/>
            <person name="Frisvad J.C."/>
            <person name="Nielsen K.L."/>
        </authorList>
    </citation>
    <scope>NUCLEOTIDE SEQUENCE</scope>
    <source>
        <strain evidence="6">IBT 30069</strain>
    </source>
</reference>
<dbReference type="Pfam" id="PF04479">
    <property type="entry name" value="RTA1"/>
    <property type="match status" value="1"/>
</dbReference>
<dbReference type="EMBL" id="JAPQKH010000003">
    <property type="protein sequence ID" value="KAJ5106460.1"/>
    <property type="molecule type" value="Genomic_DNA"/>
</dbReference>
<comment type="caution">
    <text evidence="6">The sequence shown here is derived from an EMBL/GenBank/DDBJ whole genome shotgun (WGS) entry which is preliminary data.</text>
</comment>
<keyword evidence="2 5" id="KW-0812">Transmembrane</keyword>
<gene>
    <name evidence="6" type="ORF">N7456_003135</name>
</gene>
<feature type="transmembrane region" description="Helical" evidence="5">
    <location>
        <begin position="194"/>
        <end position="218"/>
    </location>
</feature>
<evidence type="ECO:0000256" key="1">
    <source>
        <dbReference type="ARBA" id="ARBA00004141"/>
    </source>
</evidence>
<feature type="transmembrane region" description="Helical" evidence="5">
    <location>
        <begin position="6"/>
        <end position="29"/>
    </location>
</feature>
<feature type="transmembrane region" description="Helical" evidence="5">
    <location>
        <begin position="74"/>
        <end position="96"/>
    </location>
</feature>
<keyword evidence="4 5" id="KW-0472">Membrane</keyword>
<evidence type="ECO:0000256" key="2">
    <source>
        <dbReference type="ARBA" id="ARBA00022692"/>
    </source>
</evidence>
<dbReference type="GO" id="GO:0016020">
    <property type="term" value="C:membrane"/>
    <property type="evidence" value="ECO:0007669"/>
    <property type="project" value="UniProtKB-SubCell"/>
</dbReference>
<evidence type="ECO:0000256" key="5">
    <source>
        <dbReference type="SAM" id="Phobius"/>
    </source>
</evidence>
<feature type="transmembrane region" description="Helical" evidence="5">
    <location>
        <begin position="230"/>
        <end position="249"/>
    </location>
</feature>